<dbReference type="Gene3D" id="1.25.40.20">
    <property type="entry name" value="Ankyrin repeat-containing domain"/>
    <property type="match status" value="1"/>
</dbReference>
<feature type="compositionally biased region" description="Basic and acidic residues" evidence="2">
    <location>
        <begin position="184"/>
        <end position="212"/>
    </location>
</feature>
<feature type="repeat" description="ANK" evidence="1">
    <location>
        <begin position="389"/>
        <end position="421"/>
    </location>
</feature>
<feature type="region of interest" description="Disordered" evidence="2">
    <location>
        <begin position="1"/>
        <end position="350"/>
    </location>
</feature>
<dbReference type="PROSITE" id="PS50088">
    <property type="entry name" value="ANK_REPEAT"/>
    <property type="match status" value="2"/>
</dbReference>
<feature type="region of interest" description="Disordered" evidence="2">
    <location>
        <begin position="633"/>
        <end position="872"/>
    </location>
</feature>
<feature type="compositionally biased region" description="Polar residues" evidence="2">
    <location>
        <begin position="730"/>
        <end position="748"/>
    </location>
</feature>
<evidence type="ECO:0000256" key="2">
    <source>
        <dbReference type="SAM" id="MobiDB-lite"/>
    </source>
</evidence>
<dbReference type="SUPFAM" id="SSF48403">
    <property type="entry name" value="Ankyrin repeat"/>
    <property type="match status" value="1"/>
</dbReference>
<feature type="compositionally biased region" description="Basic and acidic residues" evidence="2">
    <location>
        <begin position="153"/>
        <end position="173"/>
    </location>
</feature>
<feature type="compositionally biased region" description="Polar residues" evidence="2">
    <location>
        <begin position="142"/>
        <end position="152"/>
    </location>
</feature>
<organism evidence="3 4">
    <name type="scientific">Teratosphaeria nubilosa</name>
    <dbReference type="NCBI Taxonomy" id="161662"/>
    <lineage>
        <taxon>Eukaryota</taxon>
        <taxon>Fungi</taxon>
        <taxon>Dikarya</taxon>
        <taxon>Ascomycota</taxon>
        <taxon>Pezizomycotina</taxon>
        <taxon>Dothideomycetes</taxon>
        <taxon>Dothideomycetidae</taxon>
        <taxon>Mycosphaerellales</taxon>
        <taxon>Teratosphaeriaceae</taxon>
        <taxon>Teratosphaeria</taxon>
    </lineage>
</organism>
<dbReference type="GO" id="GO:0005654">
    <property type="term" value="C:nucleoplasm"/>
    <property type="evidence" value="ECO:0007669"/>
    <property type="project" value="TreeGrafter"/>
</dbReference>
<dbReference type="PANTHER" id="PTHR24149:SF14">
    <property type="entry name" value="ANKYRIN REPEAT DOMAIN 12"/>
    <property type="match status" value="1"/>
</dbReference>
<evidence type="ECO:0000313" key="4">
    <source>
        <dbReference type="Proteomes" id="UP000799436"/>
    </source>
</evidence>
<dbReference type="InterPro" id="IPR002110">
    <property type="entry name" value="Ankyrin_rpt"/>
</dbReference>
<reference evidence="3" key="1">
    <citation type="journal article" date="2020" name="Stud. Mycol.">
        <title>101 Dothideomycetes genomes: a test case for predicting lifestyles and emergence of pathogens.</title>
        <authorList>
            <person name="Haridas S."/>
            <person name="Albert R."/>
            <person name="Binder M."/>
            <person name="Bloem J."/>
            <person name="Labutti K."/>
            <person name="Salamov A."/>
            <person name="Andreopoulos B."/>
            <person name="Baker S."/>
            <person name="Barry K."/>
            <person name="Bills G."/>
            <person name="Bluhm B."/>
            <person name="Cannon C."/>
            <person name="Castanera R."/>
            <person name="Culley D."/>
            <person name="Daum C."/>
            <person name="Ezra D."/>
            <person name="Gonzalez J."/>
            <person name="Henrissat B."/>
            <person name="Kuo A."/>
            <person name="Liang C."/>
            <person name="Lipzen A."/>
            <person name="Lutzoni F."/>
            <person name="Magnuson J."/>
            <person name="Mondo S."/>
            <person name="Nolan M."/>
            <person name="Ohm R."/>
            <person name="Pangilinan J."/>
            <person name="Park H.-J."/>
            <person name="Ramirez L."/>
            <person name="Alfaro M."/>
            <person name="Sun H."/>
            <person name="Tritt A."/>
            <person name="Yoshinaga Y."/>
            <person name="Zwiers L.-H."/>
            <person name="Turgeon B."/>
            <person name="Goodwin S."/>
            <person name="Spatafora J."/>
            <person name="Crous P."/>
            <person name="Grigoriev I."/>
        </authorList>
    </citation>
    <scope>NUCLEOTIDE SEQUENCE</scope>
    <source>
        <strain evidence="3">CBS 116005</strain>
    </source>
</reference>
<name>A0A6G1LKB3_9PEZI</name>
<keyword evidence="4" id="KW-1185">Reference proteome</keyword>
<feature type="compositionally biased region" description="Acidic residues" evidence="2">
    <location>
        <begin position="709"/>
        <end position="718"/>
    </location>
</feature>
<dbReference type="AlphaFoldDB" id="A0A6G1LKB3"/>
<keyword evidence="1" id="KW-0040">ANK repeat</keyword>
<evidence type="ECO:0000313" key="3">
    <source>
        <dbReference type="EMBL" id="KAF2773009.1"/>
    </source>
</evidence>
<feature type="compositionally biased region" description="Basic residues" evidence="2">
    <location>
        <begin position="675"/>
        <end position="685"/>
    </location>
</feature>
<gene>
    <name evidence="3" type="ORF">EJ03DRAFT_324061</name>
</gene>
<feature type="repeat" description="ANK" evidence="1">
    <location>
        <begin position="422"/>
        <end position="454"/>
    </location>
</feature>
<protein>
    <submittedName>
        <fullName evidence="3">Uncharacterized protein</fullName>
    </submittedName>
</protein>
<dbReference type="Proteomes" id="UP000799436">
    <property type="component" value="Unassembled WGS sequence"/>
</dbReference>
<sequence length="1120" mass="124705">MNTATNTDPDSHAAPLGTGPTDNAGIEPPVNGHRSPECTTDNLPVVTETGPAEDLTAHIAQQEDAHAQHEPEPPKEAAPGPSVIDGGNDDAQSEAETLISTPVKKREAEKQQQQVAVKTEKPARSRIGGLPVPGEDDDESESIATPVQSTELNEMRRAYGKDGDGDVDMHNDKDDSEPLSSPHPTDDFEQESRSSSRTRAESERPQQSRDGVDSPNPRKRKHRASSVGLPNKRQSMDPPKRKLRGMYSEDLEGATERSLSPKLRSHRRAVSTQSALANGDGAVDGNVRKRRGMAQFPVRDPRPAKAGWEESDASSETTSHGQAAEIRRAQRGGGRSTSTPGRQGGREHKRHINKYGFTKLAEACENDDLEQVKEWRERDPDQLELAEFAGNKPLQIAALKGNAEIVAYLIDQGCQIDCANVDKDTPLIDASENGHLEIVRMLLSAGVDPLRQNLKGQQALDVVTDETDDCDEIRAELRKAIESWNSSDAKLRREEEEEQRHRAGPSKSLQFMARTYENLLALVQVNDRNGVREFLDARVPVDNNIIAAAAKTGDQYLVNMLLAEMSPKKAMQKTDKPMLAVIGTSHFEMLKMLTSLDNFNPLHTTRSGKTWIEVAEERNGPNRRQEVELLQQLHDDRSRQLGRRSSSPVTKRDYGKRRPVHDPSDEDSDEGHQPAPKRKNGRRLMSRRDMRAASGKPPSNTESEKDDNQESTSDDAPGEPDPGPVGSMKAPTSPNQRRNIGRTRTNSFPNPPQESMLSISRQRRSSSLRKTEQPLPTLEEKEDVGEGGGMEEQQRQVEGHFEMEEAELQERQREEAKEAEAEASRAEEAAKRKAEEDERRAEESRQKEAEEQARRDEDARRAEAAERAEEERKRRIIEMENARSSARGEIIAALPWALRQVVISTADNTDAFGRAFYLAHFTPLIVVREDYEGSWVLNVQAAPLLGKRGLELLLPRSNYLEFETTYSRNWPTTRDFSDRELRRIGQVYDALTVREAPSNEAGGAMTDPFDFQVELSGIAARVNAIKAARKKLSNGTVPLFCVRLEDVMTHLDPVISDAAIEVQGIPTRFKPGTNGPVSTLDSFFGSTKFLRMHKAGKLEYDGFQVVDRTETFVVHQKQDA</sequence>
<dbReference type="OrthoDB" id="194358at2759"/>
<feature type="compositionally biased region" description="Basic and acidic residues" evidence="2">
    <location>
        <begin position="792"/>
        <end position="872"/>
    </location>
</feature>
<dbReference type="EMBL" id="ML995812">
    <property type="protein sequence ID" value="KAF2773009.1"/>
    <property type="molecule type" value="Genomic_DNA"/>
</dbReference>
<dbReference type="InterPro" id="IPR036770">
    <property type="entry name" value="Ankyrin_rpt-contain_sf"/>
</dbReference>
<dbReference type="SMART" id="SM00248">
    <property type="entry name" value="ANK"/>
    <property type="match status" value="4"/>
</dbReference>
<dbReference type="InterPro" id="IPR053210">
    <property type="entry name" value="ANKRD12"/>
</dbReference>
<dbReference type="PROSITE" id="PS50297">
    <property type="entry name" value="ANK_REP_REGION"/>
    <property type="match status" value="2"/>
</dbReference>
<dbReference type="PANTHER" id="PTHR24149">
    <property type="entry name" value="ANKYRIN REPEAT DOMAIN-CONTAINING PROTEIN 12"/>
    <property type="match status" value="1"/>
</dbReference>
<proteinExistence type="predicted"/>
<feature type="compositionally biased region" description="Basic and acidic residues" evidence="2">
    <location>
        <begin position="61"/>
        <end position="75"/>
    </location>
</feature>
<dbReference type="Pfam" id="PF12796">
    <property type="entry name" value="Ank_2"/>
    <property type="match status" value="1"/>
</dbReference>
<evidence type="ECO:0000256" key="1">
    <source>
        <dbReference type="PROSITE-ProRule" id="PRU00023"/>
    </source>
</evidence>
<accession>A0A6G1LKB3</accession>